<feature type="domain" description="Penicillin-binding protein transpeptidase" evidence="3">
    <location>
        <begin position="212"/>
        <end position="501"/>
    </location>
</feature>
<evidence type="ECO:0000313" key="5">
    <source>
        <dbReference type="Proteomes" id="UP001078443"/>
    </source>
</evidence>
<protein>
    <submittedName>
        <fullName evidence="4">Penicillin-binding transpeptidase domain-containing protein</fullName>
    </submittedName>
</protein>
<dbReference type="EMBL" id="JAPQER010000002">
    <property type="protein sequence ID" value="MCY6484035.1"/>
    <property type="molecule type" value="Genomic_DNA"/>
</dbReference>
<comment type="subcellular location">
    <subcellularLocation>
        <location evidence="1">Membrane</location>
    </subcellularLocation>
</comment>
<dbReference type="InterPro" id="IPR012338">
    <property type="entry name" value="Beta-lactam/transpept-like"/>
</dbReference>
<keyword evidence="2" id="KW-0472">Membrane</keyword>
<comment type="caution">
    <text evidence="4">The sequence shown here is derived from an EMBL/GenBank/DDBJ whole genome shotgun (WGS) entry which is preliminary data.</text>
</comment>
<dbReference type="Proteomes" id="UP001078443">
    <property type="component" value="Unassembled WGS sequence"/>
</dbReference>
<evidence type="ECO:0000256" key="1">
    <source>
        <dbReference type="ARBA" id="ARBA00004370"/>
    </source>
</evidence>
<dbReference type="InterPro" id="IPR001460">
    <property type="entry name" value="PCN-bd_Tpept"/>
</dbReference>
<reference evidence="4" key="1">
    <citation type="submission" date="2022-12" db="EMBL/GenBank/DDBJ databases">
        <authorList>
            <person name="Wang J."/>
        </authorList>
    </citation>
    <scope>NUCLEOTIDE SEQUENCE</scope>
    <source>
        <strain evidence="4">HY-45-18</strain>
    </source>
</reference>
<evidence type="ECO:0000259" key="3">
    <source>
        <dbReference type="Pfam" id="PF00905"/>
    </source>
</evidence>
<dbReference type="Gene3D" id="3.40.710.10">
    <property type="entry name" value="DD-peptidase/beta-lactamase superfamily"/>
    <property type="match status" value="1"/>
</dbReference>
<keyword evidence="5" id="KW-1185">Reference proteome</keyword>
<accession>A0ABT4CYJ5</accession>
<dbReference type="SUPFAM" id="SSF56601">
    <property type="entry name" value="beta-lactamase/transpeptidase-like"/>
    <property type="match status" value="1"/>
</dbReference>
<sequence length="511" mass="59076">MADNQYQYREKVQELNYKLLDHNGTELLECTNKYYAVIDPYTYLTKNYYTKSEDIYALNIILKNYNKNYDINKINLKSNSKKMKFQVDKNTYNKLIKIRGVKGFYAYTYVGVNRDSAWWKIENIITNTNKVINNQFKKKTKNSIESQIAEKTKNNKYIYNVFKKDVYGNIYNEYLTIPQENINVRLTLDRNIQEVMKRILDKQKYYKYNQIGAILMETNTGKIKGMVQKDDSKPNINLGVATNHGFFPGSIFKVIVEEAGLETGRVSLNHIYKINSNLSKRYKGHEKHEYMNAGQALIESSNDIYAQIGVHVGIDKINLYAKQQGLFEKVLNFDEEINGIFEGDEDEVGDVELASFGQKQRITPIEAISIPNTVVNEGVYVKPYIIEAYVDNDNKIIENVNNLEKKQVLSKNIANALKSQMIDVVKSQYGTGNQAYINNIEVGGKTGTAERQEEKNKYYDGWFIGFFKVDKKYYSMIIFVENIGNINSGGNTAAPIFKDIVKEIYNYLNKF</sequence>
<proteinExistence type="predicted"/>
<evidence type="ECO:0000256" key="2">
    <source>
        <dbReference type="ARBA" id="ARBA00023136"/>
    </source>
</evidence>
<evidence type="ECO:0000313" key="4">
    <source>
        <dbReference type="EMBL" id="MCY6484035.1"/>
    </source>
</evidence>
<dbReference type="PANTHER" id="PTHR30627">
    <property type="entry name" value="PEPTIDOGLYCAN D,D-TRANSPEPTIDASE"/>
    <property type="match status" value="1"/>
</dbReference>
<dbReference type="InterPro" id="IPR050515">
    <property type="entry name" value="Beta-lactam/transpept"/>
</dbReference>
<organism evidence="4 5">
    <name type="scientific">Clostridium aestuarii</name>
    <dbReference type="NCBI Taxonomy" id="338193"/>
    <lineage>
        <taxon>Bacteria</taxon>
        <taxon>Bacillati</taxon>
        <taxon>Bacillota</taxon>
        <taxon>Clostridia</taxon>
        <taxon>Eubacteriales</taxon>
        <taxon>Clostridiaceae</taxon>
        <taxon>Clostridium</taxon>
    </lineage>
</organism>
<dbReference type="PANTHER" id="PTHR30627:SF1">
    <property type="entry name" value="PEPTIDOGLYCAN D,D-TRANSPEPTIDASE FTSI"/>
    <property type="match status" value="1"/>
</dbReference>
<name>A0ABT4CYJ5_9CLOT</name>
<dbReference type="Pfam" id="PF00905">
    <property type="entry name" value="Transpeptidase"/>
    <property type="match status" value="1"/>
</dbReference>
<gene>
    <name evidence="4" type="ORF">OW763_06680</name>
</gene>